<dbReference type="AlphaFoldDB" id="A0A4V1N2F6"/>
<evidence type="ECO:0000313" key="2">
    <source>
        <dbReference type="EMBL" id="RXR21570.1"/>
    </source>
</evidence>
<gene>
    <name evidence="2" type="ORF">EQG61_11190</name>
</gene>
<proteinExistence type="predicted"/>
<keyword evidence="1" id="KW-1133">Transmembrane helix</keyword>
<feature type="transmembrane region" description="Helical" evidence="1">
    <location>
        <begin position="7"/>
        <end position="29"/>
    </location>
</feature>
<accession>A0A4V1N2F6</accession>
<dbReference type="EMBL" id="SBKN01000007">
    <property type="protein sequence ID" value="RXR21570.1"/>
    <property type="molecule type" value="Genomic_DNA"/>
</dbReference>
<evidence type="ECO:0000256" key="1">
    <source>
        <dbReference type="SAM" id="Phobius"/>
    </source>
</evidence>
<sequence length="88" mass="10348">MISIRKLIIFVAVLVLLNLVNFVVCTIIYCPTCEYDDSGFFFQLFYSDEAADGYQVYPTFFNYIVTAILSFVYTIIFPERQRNNPKYK</sequence>
<dbReference type="RefSeq" id="WP_129462030.1">
    <property type="nucleotide sequence ID" value="NZ_SBKN01000007.1"/>
</dbReference>
<name>A0A4V1N2F6_9FLAO</name>
<feature type="transmembrane region" description="Helical" evidence="1">
    <location>
        <begin position="60"/>
        <end position="78"/>
    </location>
</feature>
<comment type="caution">
    <text evidence="2">The sequence shown here is derived from an EMBL/GenBank/DDBJ whole genome shotgun (WGS) entry which is preliminary data.</text>
</comment>
<reference evidence="3" key="1">
    <citation type="submission" date="2019-01" db="EMBL/GenBank/DDBJ databases">
        <title>Cytophagaceae bacterium strain CAR-16.</title>
        <authorList>
            <person name="Chen W.-M."/>
        </authorList>
    </citation>
    <scope>NUCLEOTIDE SEQUENCE [LARGE SCALE GENOMIC DNA]</scope>
    <source>
        <strain evidence="3">WWJ-16</strain>
    </source>
</reference>
<organism evidence="2 3">
    <name type="scientific">Flavobacterium stagni</name>
    <dbReference type="NCBI Taxonomy" id="2506421"/>
    <lineage>
        <taxon>Bacteria</taxon>
        <taxon>Pseudomonadati</taxon>
        <taxon>Bacteroidota</taxon>
        <taxon>Flavobacteriia</taxon>
        <taxon>Flavobacteriales</taxon>
        <taxon>Flavobacteriaceae</taxon>
        <taxon>Flavobacterium</taxon>
    </lineage>
</organism>
<keyword evidence="3" id="KW-1185">Reference proteome</keyword>
<evidence type="ECO:0000313" key="3">
    <source>
        <dbReference type="Proteomes" id="UP000289857"/>
    </source>
</evidence>
<dbReference type="Proteomes" id="UP000289857">
    <property type="component" value="Unassembled WGS sequence"/>
</dbReference>
<keyword evidence="1" id="KW-0472">Membrane</keyword>
<keyword evidence="1" id="KW-0812">Transmembrane</keyword>
<protein>
    <submittedName>
        <fullName evidence="2">Uncharacterized protein</fullName>
    </submittedName>
</protein>